<accession>A0AAU9K3K3</accession>
<dbReference type="GO" id="GO:0071818">
    <property type="term" value="C:BAT3 complex"/>
    <property type="evidence" value="ECO:0007669"/>
    <property type="project" value="TreeGrafter"/>
</dbReference>
<dbReference type="PANTHER" id="PTHR15204:SF0">
    <property type="entry name" value="LARGE PROLINE-RICH PROTEIN BAG6"/>
    <property type="match status" value="1"/>
</dbReference>
<dbReference type="SUPFAM" id="SSF54236">
    <property type="entry name" value="Ubiquitin-like"/>
    <property type="match status" value="1"/>
</dbReference>
<gene>
    <name evidence="3" type="ORF">BSTOLATCC_MIC53824</name>
</gene>
<dbReference type="GO" id="GO:0036503">
    <property type="term" value="P:ERAD pathway"/>
    <property type="evidence" value="ECO:0007669"/>
    <property type="project" value="TreeGrafter"/>
</dbReference>
<dbReference type="Pfam" id="PF00240">
    <property type="entry name" value="ubiquitin"/>
    <property type="match status" value="1"/>
</dbReference>
<dbReference type="InterPro" id="IPR000626">
    <property type="entry name" value="Ubiquitin-like_dom"/>
</dbReference>
<dbReference type="EMBL" id="CAJZBQ010000053">
    <property type="protein sequence ID" value="CAG9331761.1"/>
    <property type="molecule type" value="Genomic_DNA"/>
</dbReference>
<dbReference type="SMART" id="SM00213">
    <property type="entry name" value="UBQ"/>
    <property type="match status" value="1"/>
</dbReference>
<protein>
    <recommendedName>
        <fullName evidence="2">Ubiquitin-like domain-containing protein</fullName>
    </recommendedName>
</protein>
<dbReference type="PANTHER" id="PTHR15204">
    <property type="entry name" value="LARGE PROLINE-RICH PROTEIN BAG6"/>
    <property type="match status" value="1"/>
</dbReference>
<feature type="domain" description="Ubiquitin-like" evidence="2">
    <location>
        <begin position="7"/>
        <end position="82"/>
    </location>
</feature>
<dbReference type="PROSITE" id="PS50053">
    <property type="entry name" value="UBIQUITIN_2"/>
    <property type="match status" value="1"/>
</dbReference>
<dbReference type="InterPro" id="IPR029071">
    <property type="entry name" value="Ubiquitin-like_domsf"/>
</dbReference>
<dbReference type="AlphaFoldDB" id="A0AAU9K3K3"/>
<name>A0AAU9K3K3_9CILI</name>
<feature type="region of interest" description="Disordered" evidence="1">
    <location>
        <begin position="82"/>
        <end position="108"/>
    </location>
</feature>
<evidence type="ECO:0000313" key="4">
    <source>
        <dbReference type="Proteomes" id="UP001162131"/>
    </source>
</evidence>
<dbReference type="CDD" id="cd17039">
    <property type="entry name" value="Ubl_ubiquitin_like"/>
    <property type="match status" value="1"/>
</dbReference>
<proteinExistence type="predicted"/>
<organism evidence="3 4">
    <name type="scientific">Blepharisma stoltei</name>
    <dbReference type="NCBI Taxonomy" id="1481888"/>
    <lineage>
        <taxon>Eukaryota</taxon>
        <taxon>Sar</taxon>
        <taxon>Alveolata</taxon>
        <taxon>Ciliophora</taxon>
        <taxon>Postciliodesmatophora</taxon>
        <taxon>Heterotrichea</taxon>
        <taxon>Heterotrichida</taxon>
        <taxon>Blepharismidae</taxon>
        <taxon>Blepharisma</taxon>
    </lineage>
</organism>
<feature type="compositionally biased region" description="Low complexity" evidence="1">
    <location>
        <begin position="89"/>
        <end position="101"/>
    </location>
</feature>
<dbReference type="Gene3D" id="3.10.20.90">
    <property type="entry name" value="Phosphatidylinositol 3-kinase Catalytic Subunit, Chain A, domain 1"/>
    <property type="match status" value="1"/>
</dbReference>
<keyword evidence="4" id="KW-1185">Reference proteome</keyword>
<reference evidence="3" key="1">
    <citation type="submission" date="2021-09" db="EMBL/GenBank/DDBJ databases">
        <authorList>
            <consortium name="AG Swart"/>
            <person name="Singh M."/>
            <person name="Singh A."/>
            <person name="Seah K."/>
            <person name="Emmerich C."/>
        </authorList>
    </citation>
    <scope>NUCLEOTIDE SEQUENCE</scope>
    <source>
        <strain evidence="3">ATCC30299</strain>
    </source>
</reference>
<sequence length="505" mass="56866">MENRQTLRINIKTISGQVKDLEVTNDILVSDLKVEISKHFEAPVPRQRLIYQARLLKDTQSLSHYVKESGITIHMLLQSLEGSSSQDTSSQAPQPNPNQSNENQFRSSNPFESLGDASNFIPNFHYSNPMVLGFLNLNIPNLVNRARENGINPPEENTALLTEILQYYNLLLFHISALSRIVPVLQNLITYQYSITFLGAAQLSTINPPAIFTNLAHSALMMIEGLRAILCRIENREAGSFLDSFNGFQIFANSLSILLSTIENFSNPDNMHEILGPNYDIKLDSIISIFEGFTGESRPEWLRTLSNLSIGEAFESFFSNWSAFNCIFPVLKSWLSSMVSTGEINLNEEFFEENDHFPPIPERFNPKMKSGINLDQELKNSTNFWVKKTSNHILNYQGTNGMAELKRNICCYCGNLVDIAVEALHGNVSDGKDLMVSTLLEIIVDIFPGTLTSQVRNSLTNTLNISFTNFHDCYLKYKNENSSNINSMISVPENFSIGSEISDEE</sequence>
<comment type="caution">
    <text evidence="3">The sequence shown here is derived from an EMBL/GenBank/DDBJ whole genome shotgun (WGS) entry which is preliminary data.</text>
</comment>
<evidence type="ECO:0000259" key="2">
    <source>
        <dbReference type="PROSITE" id="PS50053"/>
    </source>
</evidence>
<dbReference type="GO" id="GO:0031593">
    <property type="term" value="F:polyubiquitin modification-dependent protein binding"/>
    <property type="evidence" value="ECO:0007669"/>
    <property type="project" value="TreeGrafter"/>
</dbReference>
<dbReference type="Proteomes" id="UP001162131">
    <property type="component" value="Unassembled WGS sequence"/>
</dbReference>
<evidence type="ECO:0000256" key="1">
    <source>
        <dbReference type="SAM" id="MobiDB-lite"/>
    </source>
</evidence>
<dbReference type="GO" id="GO:0051787">
    <property type="term" value="F:misfolded protein binding"/>
    <property type="evidence" value="ECO:0007669"/>
    <property type="project" value="TreeGrafter"/>
</dbReference>
<evidence type="ECO:0000313" key="3">
    <source>
        <dbReference type="EMBL" id="CAG9331761.1"/>
    </source>
</evidence>